<sequence>MADAPASPVAAGGSHDGGSPSAGGARERDRFLSVADISRIMRRAIPPNGKIHKDAKEAVQELVSEFIAFITSEASDKCKRQKRETMTGDDLLWAMATLGFENYIEPLKLYLQKYREMEMSPLDEGMEMEQSEPLEVEPPLLCPAAGITEMGHEKRGNVLPIGDPKPSNITVHQNFPDPMTVPLPCKVLPCTMEVEPKTLPVSDVRDWSELPLDALSAIFMKLGTIEILMGAGLVCRSWLVTAKSPELWRFVDMTRHKVVFSKSESVMCKMAKVAIDRSDGRMESFWAQKFVSSELLDYIASRGNSLKSIRLIASGYFWDDAVTRLAAKCPMLEEIEYSYQKQSGYFFKAIGAVRPELKRLRIHMPWYDSDAMEREMRMDQHHSDDEDEEEEEEAWEARHNQEAFAIAENLHELRRDSRKLA</sequence>
<dbReference type="EnsemblPlants" id="AVESA.00010b.r2.7DG1368790.1">
    <property type="protein sequence ID" value="AVESA.00010b.r2.7DG1368790.1.CDS"/>
    <property type="gene ID" value="AVESA.00010b.r2.7DG1368790"/>
</dbReference>
<organism evidence="1 2">
    <name type="scientific">Avena sativa</name>
    <name type="common">Oat</name>
    <dbReference type="NCBI Taxonomy" id="4498"/>
    <lineage>
        <taxon>Eukaryota</taxon>
        <taxon>Viridiplantae</taxon>
        <taxon>Streptophyta</taxon>
        <taxon>Embryophyta</taxon>
        <taxon>Tracheophyta</taxon>
        <taxon>Spermatophyta</taxon>
        <taxon>Magnoliopsida</taxon>
        <taxon>Liliopsida</taxon>
        <taxon>Poales</taxon>
        <taxon>Poaceae</taxon>
        <taxon>BOP clade</taxon>
        <taxon>Pooideae</taxon>
        <taxon>Poodae</taxon>
        <taxon>Poeae</taxon>
        <taxon>Poeae Chloroplast Group 1 (Aveneae type)</taxon>
        <taxon>Aveninae</taxon>
        <taxon>Avena</taxon>
    </lineage>
</organism>
<reference evidence="1" key="2">
    <citation type="submission" date="2025-09" db="UniProtKB">
        <authorList>
            <consortium name="EnsemblPlants"/>
        </authorList>
    </citation>
    <scope>IDENTIFICATION</scope>
</reference>
<dbReference type="Proteomes" id="UP001732700">
    <property type="component" value="Chromosome 7D"/>
</dbReference>
<accession>A0ACD6AGH8</accession>
<proteinExistence type="predicted"/>
<evidence type="ECO:0000313" key="2">
    <source>
        <dbReference type="Proteomes" id="UP001732700"/>
    </source>
</evidence>
<reference evidence="1" key="1">
    <citation type="submission" date="2021-05" db="EMBL/GenBank/DDBJ databases">
        <authorList>
            <person name="Scholz U."/>
            <person name="Mascher M."/>
            <person name="Fiebig A."/>
        </authorList>
    </citation>
    <scope>NUCLEOTIDE SEQUENCE [LARGE SCALE GENOMIC DNA]</scope>
</reference>
<keyword evidence="2" id="KW-1185">Reference proteome</keyword>
<evidence type="ECO:0000313" key="1">
    <source>
        <dbReference type="EnsemblPlants" id="AVESA.00010b.r2.7DG1368790.1.CDS"/>
    </source>
</evidence>
<name>A0ACD6AGH8_AVESA</name>
<protein>
    <submittedName>
        <fullName evidence="1">Uncharacterized protein</fullName>
    </submittedName>
</protein>